<evidence type="ECO:0000313" key="1">
    <source>
        <dbReference type="EMBL" id="MFC4717765.1"/>
    </source>
</evidence>
<proteinExistence type="predicted"/>
<evidence type="ECO:0000313" key="2">
    <source>
        <dbReference type="Proteomes" id="UP001595884"/>
    </source>
</evidence>
<sequence length="179" mass="19456">MSGAPIVATIENVRQGDGTKPVIIDLVGMNGRPWIPSLGMRRIIAKAWGTETNDWIGRLVKLVNNPEVVYAGQAVGGVEIIALSHIEKAFTVPKRVSQKKTVPHHVEVLAEPVTEPWRAQWQAITNALSEAGYTGDPQAMLATAGQVIGQQWDHPNKISAEDAQKILAAVRENENEEGK</sequence>
<dbReference type="EMBL" id="JBHSHE010000082">
    <property type="protein sequence ID" value="MFC4717765.1"/>
    <property type="molecule type" value="Genomic_DNA"/>
</dbReference>
<keyword evidence="2" id="KW-1185">Reference proteome</keyword>
<accession>A0ABV9MR15</accession>
<name>A0ABV9MR15_9MICC</name>
<organism evidence="1 2">
    <name type="scientific">Glutamicibacter bergerei</name>
    <dbReference type="NCBI Taxonomy" id="256702"/>
    <lineage>
        <taxon>Bacteria</taxon>
        <taxon>Bacillati</taxon>
        <taxon>Actinomycetota</taxon>
        <taxon>Actinomycetes</taxon>
        <taxon>Micrococcales</taxon>
        <taxon>Micrococcaceae</taxon>
        <taxon>Glutamicibacter</taxon>
    </lineage>
</organism>
<comment type="caution">
    <text evidence="1">The sequence shown here is derived from an EMBL/GenBank/DDBJ whole genome shotgun (WGS) entry which is preliminary data.</text>
</comment>
<dbReference type="Proteomes" id="UP001595884">
    <property type="component" value="Unassembled WGS sequence"/>
</dbReference>
<gene>
    <name evidence="1" type="ORF">ACFO7V_16710</name>
</gene>
<reference evidence="2" key="1">
    <citation type="journal article" date="2019" name="Int. J. Syst. Evol. Microbiol.">
        <title>The Global Catalogue of Microorganisms (GCM) 10K type strain sequencing project: providing services to taxonomists for standard genome sequencing and annotation.</title>
        <authorList>
            <consortium name="The Broad Institute Genomics Platform"/>
            <consortium name="The Broad Institute Genome Sequencing Center for Infectious Disease"/>
            <person name="Wu L."/>
            <person name="Ma J."/>
        </authorList>
    </citation>
    <scope>NUCLEOTIDE SEQUENCE [LARGE SCALE GENOMIC DNA]</scope>
    <source>
        <strain evidence="2">CGMCC 1.12849</strain>
    </source>
</reference>
<protein>
    <submittedName>
        <fullName evidence="1">Uncharacterized protein</fullName>
    </submittedName>
</protein>